<keyword evidence="4" id="KW-1185">Reference proteome</keyword>
<sequence>MFCTECGNKLEQEAKFCSSCGSMVKGEEKQESQQLQLSQESSTIATYENQKEIKKRNVSMSKSKWAIIAISLVIILLIGLMAKDYVIYAISPELYIKNAFGNTIHSVTKDYYKMQSLILGNNSSDLSYSTSANVSIKDASHTDLWENANLYILKGLGIDFKTIFDNKNKEYYFAGKYQISGNDVASLNLKLDDNELLLNVPELFDEAISVPSKSFGSEWNRSIFGRESYYSFDDDLDISLSNLLKMQNPAETDTQTKSRYIDSFKTMLANGRYEKNGSTTLMIGGAMKKCNRTTILLREDNVKQGLMDFLNALKSDDMIKTWSNSFNQGYSYYDFEEAIDEAKYELKENFKADKVSIDLFTNNGKVVKAEFIIIPDSDYEEDRLEANIELLGEKSLIDNFKLEIAVADEKIMFESEGNHTGKNNMFIDNSKFTVKTYYGEEVIFNSSTKIDFNKDRNNFDLDIKLSADGESIRFNTIGDFKLSNKSISFISDEIQFTYKDYYDDVLKINLSANIIKENSVKDKPDFDKYSKLNVFKMDEYEMYNFISSIEERAFWLGQKIEEYYNY</sequence>
<dbReference type="EMBL" id="FNQE01000030">
    <property type="protein sequence ID" value="SDZ27947.1"/>
    <property type="molecule type" value="Genomic_DNA"/>
</dbReference>
<feature type="transmembrane region" description="Helical" evidence="1">
    <location>
        <begin position="65"/>
        <end position="82"/>
    </location>
</feature>
<dbReference type="OrthoDB" id="8960697at2"/>
<gene>
    <name evidence="3" type="ORF">SAMN05660462_02507</name>
</gene>
<dbReference type="Proteomes" id="UP000198625">
    <property type="component" value="Unassembled WGS sequence"/>
</dbReference>
<dbReference type="STRING" id="415015.SAMN05660462_02507"/>
<feature type="domain" description="Zinc-ribbon" evidence="2">
    <location>
        <begin position="2"/>
        <end position="23"/>
    </location>
</feature>
<accession>A0A1H3RQJ0</accession>
<evidence type="ECO:0000256" key="1">
    <source>
        <dbReference type="SAM" id="Phobius"/>
    </source>
</evidence>
<protein>
    <submittedName>
        <fullName evidence="3">Zinc-ribbon domain-containing protein</fullName>
    </submittedName>
</protein>
<keyword evidence="1" id="KW-0812">Transmembrane</keyword>
<evidence type="ECO:0000313" key="3">
    <source>
        <dbReference type="EMBL" id="SDZ27947.1"/>
    </source>
</evidence>
<dbReference type="AlphaFoldDB" id="A0A1H3RQJ0"/>
<dbReference type="InterPro" id="IPR026870">
    <property type="entry name" value="Zinc_ribbon_dom"/>
</dbReference>
<evidence type="ECO:0000313" key="4">
    <source>
        <dbReference type="Proteomes" id="UP000198625"/>
    </source>
</evidence>
<reference evidence="3 4" key="1">
    <citation type="submission" date="2016-10" db="EMBL/GenBank/DDBJ databases">
        <authorList>
            <person name="de Groot N.N."/>
        </authorList>
    </citation>
    <scope>NUCLEOTIDE SEQUENCE [LARGE SCALE GENOMIC DNA]</scope>
    <source>
        <strain evidence="3 4">DSM 21650</strain>
    </source>
</reference>
<evidence type="ECO:0000259" key="2">
    <source>
        <dbReference type="Pfam" id="PF13240"/>
    </source>
</evidence>
<keyword evidence="1" id="KW-1133">Transmembrane helix</keyword>
<dbReference type="RefSeq" id="WP_091731864.1">
    <property type="nucleotide sequence ID" value="NZ_FNQE01000030.1"/>
</dbReference>
<proteinExistence type="predicted"/>
<name>A0A1H3RQJ0_9FIRM</name>
<dbReference type="Pfam" id="PF13240">
    <property type="entry name" value="Zn_Ribbon_1"/>
    <property type="match status" value="1"/>
</dbReference>
<organism evidence="3 4">
    <name type="scientific">Proteiniborus ethanoligenes</name>
    <dbReference type="NCBI Taxonomy" id="415015"/>
    <lineage>
        <taxon>Bacteria</taxon>
        <taxon>Bacillati</taxon>
        <taxon>Bacillota</taxon>
        <taxon>Clostridia</taxon>
        <taxon>Eubacteriales</taxon>
        <taxon>Proteiniborus</taxon>
    </lineage>
</organism>
<keyword evidence="1" id="KW-0472">Membrane</keyword>